<comment type="caution">
    <text evidence="1">The sequence shown here is derived from an EMBL/GenBank/DDBJ whole genome shotgun (WGS) entry which is preliminary data.</text>
</comment>
<proteinExistence type="predicted"/>
<gene>
    <name evidence="1" type="ORF">LCGC14_0407330</name>
</gene>
<dbReference type="EMBL" id="LAZR01000355">
    <property type="protein sequence ID" value="KKN72766.1"/>
    <property type="molecule type" value="Genomic_DNA"/>
</dbReference>
<dbReference type="AlphaFoldDB" id="A0A0F9VGZ7"/>
<reference evidence="1" key="1">
    <citation type="journal article" date="2015" name="Nature">
        <title>Complex archaea that bridge the gap between prokaryotes and eukaryotes.</title>
        <authorList>
            <person name="Spang A."/>
            <person name="Saw J.H."/>
            <person name="Jorgensen S.L."/>
            <person name="Zaremba-Niedzwiedzka K."/>
            <person name="Martijn J."/>
            <person name="Lind A.E."/>
            <person name="van Eijk R."/>
            <person name="Schleper C."/>
            <person name="Guy L."/>
            <person name="Ettema T.J."/>
        </authorList>
    </citation>
    <scope>NUCLEOTIDE SEQUENCE</scope>
</reference>
<sequence>MIYPIGSLLKVTEHKYVLRVAKAVSDLEPRSEKLFNDHKVTLTGFYNKRGYCVGYVLDFKGSPSIIDDNFYVLLDYVKKGEKPKDMVLPKLRGKPDSSIRLIKFGAYLKNRMYVFIYRRKKDG</sequence>
<organism evidence="1">
    <name type="scientific">marine sediment metagenome</name>
    <dbReference type="NCBI Taxonomy" id="412755"/>
    <lineage>
        <taxon>unclassified sequences</taxon>
        <taxon>metagenomes</taxon>
        <taxon>ecological metagenomes</taxon>
    </lineage>
</organism>
<protein>
    <submittedName>
        <fullName evidence="1">Uncharacterized protein</fullName>
    </submittedName>
</protein>
<name>A0A0F9VGZ7_9ZZZZ</name>
<evidence type="ECO:0000313" key="1">
    <source>
        <dbReference type="EMBL" id="KKN72766.1"/>
    </source>
</evidence>
<accession>A0A0F9VGZ7</accession>